<protein>
    <submittedName>
        <fullName evidence="1">Uncharacterized protein</fullName>
    </submittedName>
</protein>
<accession>A0A453RWZ0</accession>
<evidence type="ECO:0000313" key="1">
    <source>
        <dbReference type="EnsemblPlants" id="AET7Gv20746000.25"/>
    </source>
</evidence>
<keyword evidence="2" id="KW-1185">Reference proteome</keyword>
<reference evidence="2" key="1">
    <citation type="journal article" date="2014" name="Science">
        <title>Ancient hybridizations among the ancestral genomes of bread wheat.</title>
        <authorList>
            <consortium name="International Wheat Genome Sequencing Consortium,"/>
            <person name="Marcussen T."/>
            <person name="Sandve S.R."/>
            <person name="Heier L."/>
            <person name="Spannagl M."/>
            <person name="Pfeifer M."/>
            <person name="Jakobsen K.S."/>
            <person name="Wulff B.B."/>
            <person name="Steuernagel B."/>
            <person name="Mayer K.F."/>
            <person name="Olsen O.A."/>
        </authorList>
    </citation>
    <scope>NUCLEOTIDE SEQUENCE [LARGE SCALE GENOMIC DNA]</scope>
    <source>
        <strain evidence="2">cv. AL8/78</strain>
    </source>
</reference>
<dbReference type="AlphaFoldDB" id="A0A453RWZ0"/>
<name>A0A453RWZ0_AEGTS</name>
<dbReference type="EnsemblPlants" id="AET7Gv20746000.25">
    <property type="protein sequence ID" value="AET7Gv20746000.25"/>
    <property type="gene ID" value="AET7Gv20746000"/>
</dbReference>
<reference evidence="1" key="5">
    <citation type="journal article" date="2021" name="G3 (Bethesda)">
        <title>Aegilops tauschii genome assembly Aet v5.0 features greater sequence contiguity and improved annotation.</title>
        <authorList>
            <person name="Wang L."/>
            <person name="Zhu T."/>
            <person name="Rodriguez J.C."/>
            <person name="Deal K.R."/>
            <person name="Dubcovsky J."/>
            <person name="McGuire P.E."/>
            <person name="Lux T."/>
            <person name="Spannagl M."/>
            <person name="Mayer K.F.X."/>
            <person name="Baldrich P."/>
            <person name="Meyers B.C."/>
            <person name="Huo N."/>
            <person name="Gu Y.Q."/>
            <person name="Zhou H."/>
            <person name="Devos K.M."/>
            <person name="Bennetzen J.L."/>
            <person name="Unver T."/>
            <person name="Budak H."/>
            <person name="Gulick P.J."/>
            <person name="Galiba G."/>
            <person name="Kalapos B."/>
            <person name="Nelson D.R."/>
            <person name="Li P."/>
            <person name="You F.M."/>
            <person name="Luo M.C."/>
            <person name="Dvorak J."/>
        </authorList>
    </citation>
    <scope>NUCLEOTIDE SEQUENCE [LARGE SCALE GENOMIC DNA]</scope>
    <source>
        <strain evidence="1">cv. AL8/78</strain>
    </source>
</reference>
<proteinExistence type="predicted"/>
<reference evidence="1" key="3">
    <citation type="journal article" date="2017" name="Nature">
        <title>Genome sequence of the progenitor of the wheat D genome Aegilops tauschii.</title>
        <authorList>
            <person name="Luo M.C."/>
            <person name="Gu Y.Q."/>
            <person name="Puiu D."/>
            <person name="Wang H."/>
            <person name="Twardziok S.O."/>
            <person name="Deal K.R."/>
            <person name="Huo N."/>
            <person name="Zhu T."/>
            <person name="Wang L."/>
            <person name="Wang Y."/>
            <person name="McGuire P.E."/>
            <person name="Liu S."/>
            <person name="Long H."/>
            <person name="Ramasamy R.K."/>
            <person name="Rodriguez J.C."/>
            <person name="Van S.L."/>
            <person name="Yuan L."/>
            <person name="Wang Z."/>
            <person name="Xia Z."/>
            <person name="Xiao L."/>
            <person name="Anderson O.D."/>
            <person name="Ouyang S."/>
            <person name="Liang Y."/>
            <person name="Zimin A.V."/>
            <person name="Pertea G."/>
            <person name="Qi P."/>
            <person name="Bennetzen J.L."/>
            <person name="Dai X."/>
            <person name="Dawson M.W."/>
            <person name="Muller H.G."/>
            <person name="Kugler K."/>
            <person name="Rivarola-Duarte L."/>
            <person name="Spannagl M."/>
            <person name="Mayer K.F.X."/>
            <person name="Lu F.H."/>
            <person name="Bevan M.W."/>
            <person name="Leroy P."/>
            <person name="Li P."/>
            <person name="You F.M."/>
            <person name="Sun Q."/>
            <person name="Liu Z."/>
            <person name="Lyons E."/>
            <person name="Wicker T."/>
            <person name="Salzberg S.L."/>
            <person name="Devos K.M."/>
            <person name="Dvorak J."/>
        </authorList>
    </citation>
    <scope>NUCLEOTIDE SEQUENCE [LARGE SCALE GENOMIC DNA]</scope>
    <source>
        <strain evidence="1">cv. AL8/78</strain>
    </source>
</reference>
<organism evidence="1 2">
    <name type="scientific">Aegilops tauschii subsp. strangulata</name>
    <name type="common">Goatgrass</name>
    <dbReference type="NCBI Taxonomy" id="200361"/>
    <lineage>
        <taxon>Eukaryota</taxon>
        <taxon>Viridiplantae</taxon>
        <taxon>Streptophyta</taxon>
        <taxon>Embryophyta</taxon>
        <taxon>Tracheophyta</taxon>
        <taxon>Spermatophyta</taxon>
        <taxon>Magnoliopsida</taxon>
        <taxon>Liliopsida</taxon>
        <taxon>Poales</taxon>
        <taxon>Poaceae</taxon>
        <taxon>BOP clade</taxon>
        <taxon>Pooideae</taxon>
        <taxon>Triticodae</taxon>
        <taxon>Triticeae</taxon>
        <taxon>Triticinae</taxon>
        <taxon>Aegilops</taxon>
    </lineage>
</organism>
<sequence length="104" mass="12447">MIHCHLLHHHLAQHYLLFSHYMILRNQIQIKRSKLMRHDYLPQDYALTDHDLCAHIAVESSLSKELLVRIDRSYVLQNQLMCLLDEKEWVNDGVIYAYICCLKD</sequence>
<evidence type="ECO:0000313" key="2">
    <source>
        <dbReference type="Proteomes" id="UP000015105"/>
    </source>
</evidence>
<dbReference type="Gramene" id="AET7Gv20746000.25">
    <property type="protein sequence ID" value="AET7Gv20746000.25"/>
    <property type="gene ID" value="AET7Gv20746000"/>
</dbReference>
<reference evidence="1" key="4">
    <citation type="submission" date="2019-03" db="UniProtKB">
        <authorList>
            <consortium name="EnsemblPlants"/>
        </authorList>
    </citation>
    <scope>IDENTIFICATION</scope>
</reference>
<dbReference type="Proteomes" id="UP000015105">
    <property type="component" value="Chromosome 7D"/>
</dbReference>
<reference evidence="2" key="2">
    <citation type="journal article" date="2017" name="Nat. Plants">
        <title>The Aegilops tauschii genome reveals multiple impacts of transposons.</title>
        <authorList>
            <person name="Zhao G."/>
            <person name="Zou C."/>
            <person name="Li K."/>
            <person name="Wang K."/>
            <person name="Li T."/>
            <person name="Gao L."/>
            <person name="Zhang X."/>
            <person name="Wang H."/>
            <person name="Yang Z."/>
            <person name="Liu X."/>
            <person name="Jiang W."/>
            <person name="Mao L."/>
            <person name="Kong X."/>
            <person name="Jiao Y."/>
            <person name="Jia J."/>
        </authorList>
    </citation>
    <scope>NUCLEOTIDE SEQUENCE [LARGE SCALE GENOMIC DNA]</scope>
    <source>
        <strain evidence="2">cv. AL8/78</strain>
    </source>
</reference>